<proteinExistence type="predicted"/>
<keyword evidence="2" id="KW-1185">Reference proteome</keyword>
<dbReference type="AlphaFoldDB" id="A0AAD9PNA2"/>
<dbReference type="EMBL" id="JALLKP010000001">
    <property type="protein sequence ID" value="KAK2197913.1"/>
    <property type="molecule type" value="Genomic_DNA"/>
</dbReference>
<sequence length="211" mass="24065">MHAMKSPGIDAIGVWDGRVTSIIQHRGYTMHKLALNRNEMKLTLNTQETLFALFRCKFLLIDLQTRGIVGPREILERLDLNELLKVHAYLALKRAGKQVLALDTSYYQEFQSPPNYIWDLLPSLKYNYELVQPSQLLHAFVSQTRQIPRSLKCEMNEPVYKVDGSLVYVTTPDSLCMQILSSLSNHEQDHSKAVVAISNLDSAYIFDIGIP</sequence>
<name>A0AAD9PNA2_9APIC</name>
<dbReference type="GeneID" id="94335214"/>
<dbReference type="Proteomes" id="UP001214638">
    <property type="component" value="Unassembled WGS sequence"/>
</dbReference>
<evidence type="ECO:0000313" key="2">
    <source>
        <dbReference type="Proteomes" id="UP001214638"/>
    </source>
</evidence>
<organism evidence="1 2">
    <name type="scientific">Babesia duncani</name>
    <dbReference type="NCBI Taxonomy" id="323732"/>
    <lineage>
        <taxon>Eukaryota</taxon>
        <taxon>Sar</taxon>
        <taxon>Alveolata</taxon>
        <taxon>Apicomplexa</taxon>
        <taxon>Aconoidasida</taxon>
        <taxon>Piroplasmida</taxon>
        <taxon>Babesiidae</taxon>
        <taxon>Babesia</taxon>
    </lineage>
</organism>
<protein>
    <submittedName>
        <fullName evidence="1">Uncharacterized protein</fullName>
    </submittedName>
</protein>
<accession>A0AAD9PNA2</accession>
<gene>
    <name evidence="1" type="ORF">BdWA1_000916</name>
</gene>
<comment type="caution">
    <text evidence="1">The sequence shown here is derived from an EMBL/GenBank/DDBJ whole genome shotgun (WGS) entry which is preliminary data.</text>
</comment>
<dbReference type="RefSeq" id="XP_067804755.1">
    <property type="nucleotide sequence ID" value="XM_067945964.1"/>
</dbReference>
<dbReference type="KEGG" id="bdw:94335214"/>
<evidence type="ECO:0000313" key="1">
    <source>
        <dbReference type="EMBL" id="KAK2197913.1"/>
    </source>
</evidence>
<reference evidence="1" key="1">
    <citation type="journal article" date="2023" name="Nat. Microbiol.">
        <title>Babesia duncani multi-omics identifies virulence factors and drug targets.</title>
        <authorList>
            <person name="Singh P."/>
            <person name="Lonardi S."/>
            <person name="Liang Q."/>
            <person name="Vydyam P."/>
            <person name="Khabirova E."/>
            <person name="Fang T."/>
            <person name="Gihaz S."/>
            <person name="Thekkiniath J."/>
            <person name="Munshi M."/>
            <person name="Abel S."/>
            <person name="Ciampossin L."/>
            <person name="Batugedara G."/>
            <person name="Gupta M."/>
            <person name="Lu X.M."/>
            <person name="Lenz T."/>
            <person name="Chakravarty S."/>
            <person name="Cornillot E."/>
            <person name="Hu Y."/>
            <person name="Ma W."/>
            <person name="Gonzalez L.M."/>
            <person name="Sanchez S."/>
            <person name="Estrada K."/>
            <person name="Sanchez-Flores A."/>
            <person name="Montero E."/>
            <person name="Harb O.S."/>
            <person name="Le Roch K.G."/>
            <person name="Mamoun C.B."/>
        </authorList>
    </citation>
    <scope>NUCLEOTIDE SEQUENCE</scope>
    <source>
        <strain evidence="1">WA1</strain>
    </source>
</reference>